<name>A0A409WAL1_9AGAR</name>
<gene>
    <name evidence="1" type="ORF">CVT26_012534</name>
</gene>
<dbReference type="EMBL" id="NHYE01005250">
    <property type="protein sequence ID" value="PPQ75545.1"/>
    <property type="molecule type" value="Genomic_DNA"/>
</dbReference>
<keyword evidence="2" id="KW-1185">Reference proteome</keyword>
<reference evidence="1 2" key="1">
    <citation type="journal article" date="2018" name="Evol. Lett.">
        <title>Horizontal gene cluster transfer increased hallucinogenic mushroom diversity.</title>
        <authorList>
            <person name="Reynolds H.T."/>
            <person name="Vijayakumar V."/>
            <person name="Gluck-Thaler E."/>
            <person name="Korotkin H.B."/>
            <person name="Matheny P.B."/>
            <person name="Slot J.C."/>
        </authorList>
    </citation>
    <scope>NUCLEOTIDE SEQUENCE [LARGE SCALE GENOMIC DNA]</scope>
    <source>
        <strain evidence="1 2">SRW20</strain>
    </source>
</reference>
<evidence type="ECO:0000313" key="2">
    <source>
        <dbReference type="Proteomes" id="UP000284706"/>
    </source>
</evidence>
<proteinExistence type="predicted"/>
<evidence type="ECO:0000313" key="1">
    <source>
        <dbReference type="EMBL" id="PPQ75545.1"/>
    </source>
</evidence>
<sequence length="556" mass="63207">MAANVDPNGPSSAAAGNVPHASPISELPFDILWLIFEKNTFPSSSTDPIRPLSTCIRTSGVCKFWRDIMLQSSIFWGRLIDLGHPFMGRRIGRGEVLKRSGVAPLWIQGTPRNQIVDEFLFSTLQDHWERVEVFDVKPFTHWKGLSIPSDQLWATLLRPAPLLRVFKFGGNFDPPLFAKSTIPLLSNDAPRIEEFSVENVFYGLEARWMSTFREVHVTEPYTFGDVLKGLKWMTAIRRLKTEELKMGAYDTVSDPVPRVRFDHLHLLEIFDSPLSVLVPLLERIACKLPCALYLRSWCGSNEVEPPESTLRLACENLLRFLHPVVLNSPAIRFSLGLRKCMWRPFPLAFQMSLFKDCQECLASFNFRDYPGLTRLFMQHLTSSSLLSSIARLRLGIGGNDDSLLIPEFHLMMSKFESVTVLEIPEANLDVIIRLCDPCIFPSLQGLHLIKFIPWEPFGSSPFSKTWEEELYPNGLLLTFLQHRISYDLPITLLDLVSVSMSRVSYPCDMVCLDEILGLTVRYWDQESYSALEYVCGSGNKDALRFASRSECTAQPT</sequence>
<accession>A0A409WAL1</accession>
<protein>
    <recommendedName>
        <fullName evidence="3">F-box domain-containing protein</fullName>
    </recommendedName>
</protein>
<comment type="caution">
    <text evidence="1">The sequence shown here is derived from an EMBL/GenBank/DDBJ whole genome shotgun (WGS) entry which is preliminary data.</text>
</comment>
<organism evidence="1 2">
    <name type="scientific">Gymnopilus dilepis</name>
    <dbReference type="NCBI Taxonomy" id="231916"/>
    <lineage>
        <taxon>Eukaryota</taxon>
        <taxon>Fungi</taxon>
        <taxon>Dikarya</taxon>
        <taxon>Basidiomycota</taxon>
        <taxon>Agaricomycotina</taxon>
        <taxon>Agaricomycetes</taxon>
        <taxon>Agaricomycetidae</taxon>
        <taxon>Agaricales</taxon>
        <taxon>Agaricineae</taxon>
        <taxon>Hymenogastraceae</taxon>
        <taxon>Gymnopilus</taxon>
    </lineage>
</organism>
<dbReference type="OrthoDB" id="3156934at2759"/>
<dbReference type="InParanoid" id="A0A409WAL1"/>
<dbReference type="Proteomes" id="UP000284706">
    <property type="component" value="Unassembled WGS sequence"/>
</dbReference>
<dbReference type="AlphaFoldDB" id="A0A409WAL1"/>
<evidence type="ECO:0008006" key="3">
    <source>
        <dbReference type="Google" id="ProtNLM"/>
    </source>
</evidence>